<dbReference type="Gene3D" id="2.70.70.10">
    <property type="entry name" value="Glucose Permease (Domain IIA)"/>
    <property type="match status" value="1"/>
</dbReference>
<evidence type="ECO:0000256" key="3">
    <source>
        <dbReference type="SAM" id="Phobius"/>
    </source>
</evidence>
<name>A0ABX6MKC0_9BURK</name>
<keyword evidence="7" id="KW-1185">Reference proteome</keyword>
<evidence type="ECO:0000256" key="1">
    <source>
        <dbReference type="ARBA" id="ARBA00022729"/>
    </source>
</evidence>
<sequence>MALQELVAAKWLLACVGSAAVGLAAWLLLNGAARLWPALRTRRGVWLAAQGVVAAAALLPFLPHPAQTSITLAPTTIAMVDATPSPLADQPNAAPTANAWALAAATTTEDATSEHASSDDAASAVGRAVPLMAAIWLLIYAVGLTVAITRQWQARRMWRKLRATAQRLSPADLQAHGAFTAGQLREIAQRKLTVLRTDVPISPMLLGARRPCLLLPAHLDTLSTAQQQMIIAHELHHWRVRDPLCLAIAAALQTVFWFNPTLRWMAKQMEWALELSCDQHVLAGRPQHQRKQYAASLLQQWTTMTPIGVAAFNGATIAARIRHMQKDSLPALSTAAAWFTGGALTALLAAGAMLQPALATNIPPSAGSAPTVTATPGSAAATPAPTTASPAAPSTEPWRAPLDKVRVISFYGVMRSVLPTPHKGIDFAATKGTPVHAVAGGTIISAGHLAENDGRYGNAVIIDHGAQRSLYAHLNSINVKAGQQVQAGQLIGAVGQTGFATGPHLHLEMRQNGQIVDPAPMFANLDAYATPRALKVRRQQQASKG</sequence>
<keyword evidence="3" id="KW-1133">Transmembrane helix</keyword>
<dbReference type="PANTHER" id="PTHR21666">
    <property type="entry name" value="PEPTIDASE-RELATED"/>
    <property type="match status" value="1"/>
</dbReference>
<dbReference type="PANTHER" id="PTHR21666:SF289">
    <property type="entry name" value="L-ALA--D-GLU ENDOPEPTIDASE"/>
    <property type="match status" value="1"/>
</dbReference>
<gene>
    <name evidence="6" type="ORF">HH213_22165</name>
</gene>
<organism evidence="6 7">
    <name type="scientific">Duganella dendranthematis</name>
    <dbReference type="NCBI Taxonomy" id="2728021"/>
    <lineage>
        <taxon>Bacteria</taxon>
        <taxon>Pseudomonadati</taxon>
        <taxon>Pseudomonadota</taxon>
        <taxon>Betaproteobacteria</taxon>
        <taxon>Burkholderiales</taxon>
        <taxon>Oxalobacteraceae</taxon>
        <taxon>Telluria group</taxon>
        <taxon>Duganella</taxon>
    </lineage>
</organism>
<protein>
    <submittedName>
        <fullName evidence="6">Peptidoglycan DD-metalloendopeptidase family protein</fullName>
    </submittedName>
</protein>
<feature type="transmembrane region" description="Helical" evidence="3">
    <location>
        <begin position="329"/>
        <end position="354"/>
    </location>
</feature>
<feature type="domain" description="M23ase beta-sheet core" evidence="4">
    <location>
        <begin position="421"/>
        <end position="518"/>
    </location>
</feature>
<feature type="compositionally biased region" description="Low complexity" evidence="2">
    <location>
        <begin position="368"/>
        <end position="397"/>
    </location>
</feature>
<feature type="region of interest" description="Disordered" evidence="2">
    <location>
        <begin position="366"/>
        <end position="397"/>
    </location>
</feature>
<dbReference type="SUPFAM" id="SSF51261">
    <property type="entry name" value="Duplicated hybrid motif"/>
    <property type="match status" value="1"/>
</dbReference>
<keyword evidence="1" id="KW-0732">Signal</keyword>
<feature type="transmembrane region" description="Helical" evidence="3">
    <location>
        <begin position="44"/>
        <end position="62"/>
    </location>
</feature>
<keyword evidence="3" id="KW-0472">Membrane</keyword>
<dbReference type="CDD" id="cd12797">
    <property type="entry name" value="M23_peptidase"/>
    <property type="match status" value="1"/>
</dbReference>
<dbReference type="Proteomes" id="UP000503117">
    <property type="component" value="Chromosome"/>
</dbReference>
<evidence type="ECO:0000259" key="5">
    <source>
        <dbReference type="Pfam" id="PF05569"/>
    </source>
</evidence>
<dbReference type="InterPro" id="IPR050570">
    <property type="entry name" value="Cell_wall_metabolism_enzyme"/>
</dbReference>
<proteinExistence type="predicted"/>
<feature type="transmembrane region" description="Helical" evidence="3">
    <location>
        <begin position="6"/>
        <end position="32"/>
    </location>
</feature>
<feature type="transmembrane region" description="Helical" evidence="3">
    <location>
        <begin position="128"/>
        <end position="149"/>
    </location>
</feature>
<reference evidence="6 7" key="1">
    <citation type="submission" date="2020-04" db="EMBL/GenBank/DDBJ databases">
        <title>Genome sequencing of novel species.</title>
        <authorList>
            <person name="Heo J."/>
            <person name="Kim S.-J."/>
            <person name="Kim J.-S."/>
            <person name="Hong S.-B."/>
            <person name="Kwon S.-W."/>
        </authorList>
    </citation>
    <scope>NUCLEOTIDE SEQUENCE [LARGE SCALE GENOMIC DNA]</scope>
    <source>
        <strain evidence="6 7">AF9R3</strain>
    </source>
</reference>
<dbReference type="InterPro" id="IPR011055">
    <property type="entry name" value="Dup_hybrid_motif"/>
</dbReference>
<dbReference type="CDD" id="cd07341">
    <property type="entry name" value="M56_BlaR1_MecR1_like"/>
    <property type="match status" value="1"/>
</dbReference>
<evidence type="ECO:0000259" key="4">
    <source>
        <dbReference type="Pfam" id="PF01551"/>
    </source>
</evidence>
<feature type="domain" description="Peptidase M56" evidence="5">
    <location>
        <begin position="13"/>
        <end position="305"/>
    </location>
</feature>
<dbReference type="Pfam" id="PF05569">
    <property type="entry name" value="Peptidase_M56"/>
    <property type="match status" value="1"/>
</dbReference>
<dbReference type="InterPro" id="IPR008756">
    <property type="entry name" value="Peptidase_M56"/>
</dbReference>
<accession>A0ABX6MKC0</accession>
<dbReference type="EMBL" id="CP051684">
    <property type="protein sequence ID" value="QJD94242.1"/>
    <property type="molecule type" value="Genomic_DNA"/>
</dbReference>
<dbReference type="Pfam" id="PF01551">
    <property type="entry name" value="Peptidase_M23"/>
    <property type="match status" value="1"/>
</dbReference>
<keyword evidence="3" id="KW-0812">Transmembrane</keyword>
<evidence type="ECO:0000313" key="7">
    <source>
        <dbReference type="Proteomes" id="UP000503117"/>
    </source>
</evidence>
<evidence type="ECO:0000256" key="2">
    <source>
        <dbReference type="SAM" id="MobiDB-lite"/>
    </source>
</evidence>
<evidence type="ECO:0000313" key="6">
    <source>
        <dbReference type="EMBL" id="QJD94242.1"/>
    </source>
</evidence>
<dbReference type="InterPro" id="IPR016047">
    <property type="entry name" value="M23ase_b-sheet_dom"/>
</dbReference>